<evidence type="ECO:0000256" key="2">
    <source>
        <dbReference type="ARBA" id="ARBA00008387"/>
    </source>
</evidence>
<dbReference type="Gene3D" id="3.40.50.410">
    <property type="entry name" value="von Willebrand factor, type A domain"/>
    <property type="match status" value="1"/>
</dbReference>
<keyword evidence="6" id="KW-0281">Fimbrium</keyword>
<dbReference type="Pfam" id="PF05567">
    <property type="entry name" value="T4P_PilY1"/>
    <property type="match status" value="2"/>
</dbReference>
<evidence type="ECO:0000256" key="5">
    <source>
        <dbReference type="ARBA" id="ARBA00022837"/>
    </source>
</evidence>
<proteinExistence type="inferred from homology"/>
<dbReference type="InterPro" id="IPR011047">
    <property type="entry name" value="Quinoprotein_ADH-like_sf"/>
</dbReference>
<dbReference type="Proteomes" id="UP000637423">
    <property type="component" value="Unassembled WGS sequence"/>
</dbReference>
<feature type="chain" id="PRO_5037564229" description="PilY1 beta-propeller domain-containing protein" evidence="7">
    <location>
        <begin position="32"/>
        <end position="1392"/>
    </location>
</feature>
<dbReference type="GO" id="GO:0046872">
    <property type="term" value="F:metal ion binding"/>
    <property type="evidence" value="ECO:0007669"/>
    <property type="project" value="UniProtKB-KW"/>
</dbReference>
<feature type="domain" description="PilY1 beta-propeller" evidence="8">
    <location>
        <begin position="930"/>
        <end position="1171"/>
    </location>
</feature>
<evidence type="ECO:0000256" key="1">
    <source>
        <dbReference type="ARBA" id="ARBA00004561"/>
    </source>
</evidence>
<gene>
    <name evidence="9" type="ORF">GCM10011396_17920</name>
</gene>
<keyword evidence="5" id="KW-0106">Calcium</keyword>
<comment type="caution">
    <text evidence="9">The sequence shown here is derived from an EMBL/GenBank/DDBJ whole genome shotgun (WGS) entry which is preliminary data.</text>
</comment>
<evidence type="ECO:0000256" key="7">
    <source>
        <dbReference type="SAM" id="SignalP"/>
    </source>
</evidence>
<feature type="domain" description="PilY1 beta-propeller" evidence="8">
    <location>
        <begin position="1178"/>
        <end position="1258"/>
    </location>
</feature>
<dbReference type="GO" id="GO:0009289">
    <property type="term" value="C:pilus"/>
    <property type="evidence" value="ECO:0007669"/>
    <property type="project" value="UniProtKB-SubCell"/>
</dbReference>
<comment type="subcellular location">
    <subcellularLocation>
        <location evidence="1">Fimbrium</location>
    </subcellularLocation>
</comment>
<keyword evidence="7" id="KW-0732">Signal</keyword>
<accession>A0A916UFS8</accession>
<reference evidence="9" key="1">
    <citation type="journal article" date="2014" name="Int. J. Syst. Evol. Microbiol.">
        <title>Complete genome sequence of Corynebacterium casei LMG S-19264T (=DSM 44701T), isolated from a smear-ripened cheese.</title>
        <authorList>
            <consortium name="US DOE Joint Genome Institute (JGI-PGF)"/>
            <person name="Walter F."/>
            <person name="Albersmeier A."/>
            <person name="Kalinowski J."/>
            <person name="Ruckert C."/>
        </authorList>
    </citation>
    <scope>NUCLEOTIDE SEQUENCE</scope>
    <source>
        <strain evidence="9">CGMCC 1.10998</strain>
    </source>
</reference>
<evidence type="ECO:0000313" key="10">
    <source>
        <dbReference type="Proteomes" id="UP000637423"/>
    </source>
</evidence>
<evidence type="ECO:0000256" key="3">
    <source>
        <dbReference type="ARBA" id="ARBA00022558"/>
    </source>
</evidence>
<evidence type="ECO:0000313" key="9">
    <source>
        <dbReference type="EMBL" id="GGC71194.1"/>
    </source>
</evidence>
<evidence type="ECO:0000256" key="6">
    <source>
        <dbReference type="ARBA" id="ARBA00023263"/>
    </source>
</evidence>
<dbReference type="Gene3D" id="2.40.10.480">
    <property type="match status" value="1"/>
</dbReference>
<evidence type="ECO:0000256" key="4">
    <source>
        <dbReference type="ARBA" id="ARBA00022723"/>
    </source>
</evidence>
<dbReference type="RefSeq" id="WP_188565552.1">
    <property type="nucleotide sequence ID" value="NZ_BMED01000001.1"/>
</dbReference>
<keyword evidence="3" id="KW-1029">Fimbrium biogenesis</keyword>
<dbReference type="InterPro" id="IPR008707">
    <property type="entry name" value="B-propeller_PilY1"/>
</dbReference>
<comment type="similarity">
    <text evidence="2">Belongs to the PilY1 family.</text>
</comment>
<protein>
    <recommendedName>
        <fullName evidence="8">PilY1 beta-propeller domain-containing protein</fullName>
    </recommendedName>
</protein>
<dbReference type="InterPro" id="IPR036465">
    <property type="entry name" value="vWFA_dom_sf"/>
</dbReference>
<keyword evidence="10" id="KW-1185">Reference proteome</keyword>
<feature type="signal peptide" evidence="7">
    <location>
        <begin position="1"/>
        <end position="31"/>
    </location>
</feature>
<sequence length="1392" mass="146539">MKRHITSRQVLRNAACISLALSLAFPLSALSAPTVSLAPAPLANSTTTSVLPNLMFTLDTSGSMGFNYLPDWADDSICKNTNGSYNLACVNQPLFQSADFNGVYYNPAINYLPPVDYQGTAWASQTTWTAVKNNAFSGTANTNLVTSYVDIEWCTDSGYTDCLRNDNYILPGTVNSKAYTTLHTTTSSGTGTVVSGDATTPTTSSRTFGPHYYTMNPGEYCDSAQWTNCQASQTATFSFPAKLRWCTSAANASASSPAAGSCQKIRTGSYTVPRFPTRFYSGGTSAVAAVPASVTMTITMASSCNTGSPTKKVGIASIKANNISILPAATALETSSSNLRKDVTNQSASAGYTFSGSGSSLTITAPASAGPMTSSDIVFTPVASSTCTFSTAVTSSTAFVAATPAVPASFYGSFTRTDIVSGNTYPKAAGRTDCAGSTCTYTEEMTNFANWWTYYQTRMQTMKTAVSRAFKPIDSRYRVGFIDIYGTSYLPITTFTSGSGNAKNLWYTKLFGATPSNGTPLRSALSRVGRIFAGKKPVGTSDPMQYSCQQNFVLLTTDGYWNTDANTDVLDINGATIGDLDGGSTARPKYEGPTASSATLADVAKYYYDTDLRDSSLSNCTGSLGVDVCENNVFVSNTDNNTKQHMTTFTLGLGVDGTITYQSDYKNAAPGDDFYKLANGTGTPVLNWPVPVADTETAVDDLWHAAVNGNGTYFSAKDPTQLSSGLNAALASIQAKAGAGAAAATSTLNPVAGDNGAFLATYTTVKWQGNLEKRLIDTHTGDISDAATWCIEDVVPGVCPAPGTIVPTTSGSATTYACVTPGQADTELAVACTGTMASKVSAASDSRTIKMKSSTGTLVDFTYANMSSTQQAYFVGSNLSQWSVLDSTTQQPNANGTNMVAYLRGQSGYDMRGSNPAANRVFRQRDAVTGDFTESQPVFIGKPVFSYTDAGYSTFVTAQSSRGKSVYIGGNDGMLHAYNADDGTERWAYVPSMVIPNMWKLADANYASNHTNFVNGAPIVSDVYSGGAWHTILVGGLNGGGRGYYALDVTNPASPTLLWEIDSTTDNDIGYSYGQPVITKLANGTWVVLLTSGYNNTSPGGGDGILFVRNAYTGASISKIATGGGTSTSPSGLAKISAWADDPEKNNLVTYAYGGDLNGNVWRFDINAASVMKFATLQDSTGNAQPVTAAPSLGSINGKRIIYIGTGKYLELSDLTDTHVQSIYAIKDDNATTTLVNPRTTLVQQTLTTSGTSRTASSNAVNFNTGRGWFIDLPDSGERININPLLVFGNLYIPSTVPSNTVCSPGGYSWFNFFDYRSGNNGANVPTSTKINSTIVGDGIVITDGGGTGGGSTNTVKIEGVTSNGQTLILGSAPLPAKGYQGQRVIWRELVP</sequence>
<reference evidence="9" key="2">
    <citation type="submission" date="2020-09" db="EMBL/GenBank/DDBJ databases">
        <authorList>
            <person name="Sun Q."/>
            <person name="Zhou Y."/>
        </authorList>
    </citation>
    <scope>NUCLEOTIDE SEQUENCE</scope>
    <source>
        <strain evidence="9">CGMCC 1.10998</strain>
    </source>
</reference>
<dbReference type="EMBL" id="BMED01000001">
    <property type="protein sequence ID" value="GGC71194.1"/>
    <property type="molecule type" value="Genomic_DNA"/>
</dbReference>
<name>A0A916UFS8_9BURK</name>
<organism evidence="9 10">
    <name type="scientific">Undibacterium terreum</name>
    <dbReference type="NCBI Taxonomy" id="1224302"/>
    <lineage>
        <taxon>Bacteria</taxon>
        <taxon>Pseudomonadati</taxon>
        <taxon>Pseudomonadota</taxon>
        <taxon>Betaproteobacteria</taxon>
        <taxon>Burkholderiales</taxon>
        <taxon>Oxalobacteraceae</taxon>
        <taxon>Undibacterium</taxon>
    </lineage>
</organism>
<evidence type="ECO:0000259" key="8">
    <source>
        <dbReference type="Pfam" id="PF05567"/>
    </source>
</evidence>
<keyword evidence="4" id="KW-0479">Metal-binding</keyword>
<dbReference type="SUPFAM" id="SSF50998">
    <property type="entry name" value="Quinoprotein alcohol dehydrogenase-like"/>
    <property type="match status" value="1"/>
</dbReference>